<dbReference type="EMBL" id="JACGWL010000006">
    <property type="protein sequence ID" value="KAK4400258.1"/>
    <property type="molecule type" value="Genomic_DNA"/>
</dbReference>
<dbReference type="InterPro" id="IPR039646">
    <property type="entry name" value="ZNHIT2"/>
</dbReference>
<sequence length="440" mass="49713">MPESIFRVAVSRLLYETYSNARSEESLSHQVIYHRLPLSGADCSGVFSEVGPLVSRDKFLPGRDYPRLPTALRETIPPLWLAAIVSKMPDTIVTSETSSKSSDFNSNSRIICRVCEKQFSQYTCLVAILGIALCIATRYKSHSLRCTESFMRENVMEELQQLQPDEQSKSKMLDILKRFHEEVETDSLDEEESDSSLSEETIQKILWYALNSYSLGDQISFDDLSVEEKKRFQRAVATGELSKLIEPWDPWWFKPSAKNISLSFGGTQLVRPIVKEGLGTSSENGVESDQWHDIPPGPETPLLPVSKLTASAPSPLLAVHLVDIIYSYCFTLRLYNGDPKSDPLESVMKLIQAAEKELKSEKLHKSKRAELKSKLRSAERKVYFMMCWVHEQPSEAWSSLAAIVNTEKSSAVVFADSKKSTVRMQEKTERSGKPLIKEVK</sequence>
<reference evidence="2" key="2">
    <citation type="journal article" date="2024" name="Plant">
        <title>Genomic evolution and insights into agronomic trait innovations of Sesamum species.</title>
        <authorList>
            <person name="Miao H."/>
            <person name="Wang L."/>
            <person name="Qu L."/>
            <person name="Liu H."/>
            <person name="Sun Y."/>
            <person name="Le M."/>
            <person name="Wang Q."/>
            <person name="Wei S."/>
            <person name="Zheng Y."/>
            <person name="Lin W."/>
            <person name="Duan Y."/>
            <person name="Cao H."/>
            <person name="Xiong S."/>
            <person name="Wang X."/>
            <person name="Wei L."/>
            <person name="Li C."/>
            <person name="Ma Q."/>
            <person name="Ju M."/>
            <person name="Zhao R."/>
            <person name="Li G."/>
            <person name="Mu C."/>
            <person name="Tian Q."/>
            <person name="Mei H."/>
            <person name="Zhang T."/>
            <person name="Gao T."/>
            <person name="Zhang H."/>
        </authorList>
    </citation>
    <scope>NUCLEOTIDE SEQUENCE</scope>
    <source>
        <strain evidence="2">K16</strain>
    </source>
</reference>
<dbReference type="PANTHER" id="PTHR15555">
    <property type="entry name" value="ZINC FINGER HIT DOMAIN CONTAINING PROTEIN 2 PROTEIN FON -RELATED"/>
    <property type="match status" value="1"/>
</dbReference>
<feature type="coiled-coil region" evidence="1">
    <location>
        <begin position="344"/>
        <end position="381"/>
    </location>
</feature>
<reference evidence="2" key="1">
    <citation type="submission" date="2020-06" db="EMBL/GenBank/DDBJ databases">
        <authorList>
            <person name="Li T."/>
            <person name="Hu X."/>
            <person name="Zhang T."/>
            <person name="Song X."/>
            <person name="Zhang H."/>
            <person name="Dai N."/>
            <person name="Sheng W."/>
            <person name="Hou X."/>
            <person name="Wei L."/>
        </authorList>
    </citation>
    <scope>NUCLEOTIDE SEQUENCE</scope>
    <source>
        <strain evidence="2">K16</strain>
        <tissue evidence="2">Leaf</tissue>
    </source>
</reference>
<keyword evidence="3" id="KW-1185">Reference proteome</keyword>
<keyword evidence="1" id="KW-0175">Coiled coil</keyword>
<dbReference type="PANTHER" id="PTHR15555:SF0">
    <property type="entry name" value="ZINC FINGER HIT DOMAIN-CONTAINING PROTEIN 2"/>
    <property type="match status" value="1"/>
</dbReference>
<organism evidence="2 3">
    <name type="scientific">Sesamum angolense</name>
    <dbReference type="NCBI Taxonomy" id="2727404"/>
    <lineage>
        <taxon>Eukaryota</taxon>
        <taxon>Viridiplantae</taxon>
        <taxon>Streptophyta</taxon>
        <taxon>Embryophyta</taxon>
        <taxon>Tracheophyta</taxon>
        <taxon>Spermatophyta</taxon>
        <taxon>Magnoliopsida</taxon>
        <taxon>eudicotyledons</taxon>
        <taxon>Gunneridae</taxon>
        <taxon>Pentapetalae</taxon>
        <taxon>asterids</taxon>
        <taxon>lamiids</taxon>
        <taxon>Lamiales</taxon>
        <taxon>Pedaliaceae</taxon>
        <taxon>Sesamum</taxon>
    </lineage>
</organism>
<dbReference type="AlphaFoldDB" id="A0AAE1WVX3"/>
<dbReference type="Proteomes" id="UP001289374">
    <property type="component" value="Unassembled WGS sequence"/>
</dbReference>
<accession>A0AAE1WVX3</accession>
<protein>
    <submittedName>
        <fullName evidence="2">Uncharacterized protein</fullName>
    </submittedName>
</protein>
<evidence type="ECO:0000256" key="1">
    <source>
        <dbReference type="SAM" id="Coils"/>
    </source>
</evidence>
<proteinExistence type="predicted"/>
<gene>
    <name evidence="2" type="ORF">Sango_1131900</name>
</gene>
<comment type="caution">
    <text evidence="2">The sequence shown here is derived from an EMBL/GenBank/DDBJ whole genome shotgun (WGS) entry which is preliminary data.</text>
</comment>
<evidence type="ECO:0000313" key="3">
    <source>
        <dbReference type="Proteomes" id="UP001289374"/>
    </source>
</evidence>
<name>A0AAE1WVX3_9LAMI</name>
<evidence type="ECO:0000313" key="2">
    <source>
        <dbReference type="EMBL" id="KAK4400258.1"/>
    </source>
</evidence>